<protein>
    <submittedName>
        <fullName evidence="1">Uncharacterized protein</fullName>
    </submittedName>
</protein>
<dbReference type="Proteomes" id="UP001164929">
    <property type="component" value="Chromosome 8"/>
</dbReference>
<keyword evidence="2" id="KW-1185">Reference proteome</keyword>
<dbReference type="AlphaFoldDB" id="A0AAD6MJM7"/>
<proteinExistence type="predicted"/>
<accession>A0AAD6MJM7</accession>
<gene>
    <name evidence="1" type="ORF">NC653_020116</name>
</gene>
<organism evidence="1 2">
    <name type="scientific">Populus alba x Populus x berolinensis</name>
    <dbReference type="NCBI Taxonomy" id="444605"/>
    <lineage>
        <taxon>Eukaryota</taxon>
        <taxon>Viridiplantae</taxon>
        <taxon>Streptophyta</taxon>
        <taxon>Embryophyta</taxon>
        <taxon>Tracheophyta</taxon>
        <taxon>Spermatophyta</taxon>
        <taxon>Magnoliopsida</taxon>
        <taxon>eudicotyledons</taxon>
        <taxon>Gunneridae</taxon>
        <taxon>Pentapetalae</taxon>
        <taxon>rosids</taxon>
        <taxon>fabids</taxon>
        <taxon>Malpighiales</taxon>
        <taxon>Salicaceae</taxon>
        <taxon>Saliceae</taxon>
        <taxon>Populus</taxon>
    </lineage>
</organism>
<reference evidence="1" key="1">
    <citation type="journal article" date="2023" name="Mol. Ecol. Resour.">
        <title>Chromosome-level genome assembly of a triploid poplar Populus alba 'Berolinensis'.</title>
        <authorList>
            <person name="Chen S."/>
            <person name="Yu Y."/>
            <person name="Wang X."/>
            <person name="Wang S."/>
            <person name="Zhang T."/>
            <person name="Zhou Y."/>
            <person name="He R."/>
            <person name="Meng N."/>
            <person name="Wang Y."/>
            <person name="Liu W."/>
            <person name="Liu Z."/>
            <person name="Liu J."/>
            <person name="Guo Q."/>
            <person name="Huang H."/>
            <person name="Sederoff R.R."/>
            <person name="Wang G."/>
            <person name="Qu G."/>
            <person name="Chen S."/>
        </authorList>
    </citation>
    <scope>NUCLEOTIDE SEQUENCE</scope>
    <source>
        <strain evidence="1">SC-2020</strain>
    </source>
</reference>
<comment type="caution">
    <text evidence="1">The sequence shown here is derived from an EMBL/GenBank/DDBJ whole genome shotgun (WGS) entry which is preliminary data.</text>
</comment>
<dbReference type="EMBL" id="JAQIZT010000008">
    <property type="protein sequence ID" value="KAJ6986779.1"/>
    <property type="molecule type" value="Genomic_DNA"/>
</dbReference>
<sequence>MGYLCSFTRITWQNNFELFPSPKQFSFVIKRNAGIYMYFVSMARKSFKTLPRGRGRRQSYTATKDHIPRKRVLILSVTIGDHMLCVYKKINK</sequence>
<evidence type="ECO:0000313" key="2">
    <source>
        <dbReference type="Proteomes" id="UP001164929"/>
    </source>
</evidence>
<name>A0AAD6MJM7_9ROSI</name>
<evidence type="ECO:0000313" key="1">
    <source>
        <dbReference type="EMBL" id="KAJ6986779.1"/>
    </source>
</evidence>